<dbReference type="RefSeq" id="WP_122526691.1">
    <property type="nucleotide sequence ID" value="NZ_UPHM01000169.1"/>
</dbReference>
<evidence type="ECO:0000313" key="2">
    <source>
        <dbReference type="Proteomes" id="UP000271464"/>
    </source>
</evidence>
<evidence type="ECO:0000313" key="1">
    <source>
        <dbReference type="EMBL" id="VBA33123.1"/>
    </source>
</evidence>
<organism evidence="1 2">
    <name type="scientific">Mycobacterium persicum</name>
    <dbReference type="NCBI Taxonomy" id="1487726"/>
    <lineage>
        <taxon>Bacteria</taxon>
        <taxon>Bacillati</taxon>
        <taxon>Actinomycetota</taxon>
        <taxon>Actinomycetes</taxon>
        <taxon>Mycobacteriales</taxon>
        <taxon>Mycobacteriaceae</taxon>
        <taxon>Mycobacterium</taxon>
    </lineage>
</organism>
<comment type="caution">
    <text evidence="1">The sequence shown here is derived from an EMBL/GenBank/DDBJ whole genome shotgun (WGS) entry which is preliminary data.</text>
</comment>
<dbReference type="Proteomes" id="UP000271464">
    <property type="component" value="Unassembled WGS sequence"/>
</dbReference>
<dbReference type="InterPro" id="IPR036086">
    <property type="entry name" value="ParB/Sulfiredoxin_sf"/>
</dbReference>
<protein>
    <recommendedName>
        <fullName evidence="3">ParB/Sulfiredoxin domain-containing protein</fullName>
    </recommendedName>
</protein>
<dbReference type="InterPro" id="IPR046681">
    <property type="entry name" value="DUF6551"/>
</dbReference>
<keyword evidence="2" id="KW-1185">Reference proteome</keyword>
<proteinExistence type="predicted"/>
<reference evidence="1 2" key="1">
    <citation type="submission" date="2018-09" db="EMBL/GenBank/DDBJ databases">
        <authorList>
            <person name="Tagini F."/>
        </authorList>
    </citation>
    <scope>NUCLEOTIDE SEQUENCE [LARGE SCALE GENOMIC DNA]</scope>
    <source>
        <strain evidence="1 2">MK4</strain>
    </source>
</reference>
<dbReference type="EMBL" id="UPHM01000169">
    <property type="protein sequence ID" value="VBA33123.1"/>
    <property type="molecule type" value="Genomic_DNA"/>
</dbReference>
<evidence type="ECO:0008006" key="3">
    <source>
        <dbReference type="Google" id="ProtNLM"/>
    </source>
</evidence>
<name>A0ABY6RTC1_9MYCO</name>
<dbReference type="SUPFAM" id="SSF110849">
    <property type="entry name" value="ParB/Sulfiredoxin"/>
    <property type="match status" value="1"/>
</dbReference>
<sequence>MKVKIEIKRIPLGDLIVDSRVQGSFNPAAVKRMCTDFKEESVGLLTVSARDNGEFHVMDGQHRRAALKALFGNDYMVRCEVHYGLTLADEAELFVRLNTHHAPNTKDRFRNRLVYADPDTIAIRDLVWRYGYEVSFHGTARGKITAIAALEAIYKRANGPEALDKTLWVMYSTWGRIESATDGHIIRGLGAFFCRYGDKADKHSLSQRLAKSHTPERLLSIGRSDQKSSGGFAAGIARELVRVYNSRRSVNRLDPW</sequence>
<dbReference type="Pfam" id="PF20188">
    <property type="entry name" value="DUF6551"/>
    <property type="match status" value="1"/>
</dbReference>
<gene>
    <name evidence="1" type="ORF">LAUMK4_05884</name>
</gene>
<accession>A0ABY6RTC1</accession>